<dbReference type="Gene3D" id="3.40.50.300">
    <property type="entry name" value="P-loop containing nucleotide triphosphate hydrolases"/>
    <property type="match status" value="1"/>
</dbReference>
<sequence>MPAYIAKYGPTVPRNSCAVQTMGLPALTIGLFKGSTYDRVHIFPTKLILAYLRTAEPSPLKAPDRLYVAVTRARHSVAFVVDRRDATYIP</sequence>
<organism evidence="1 2">
    <name type="scientific">Dactylosporangium cerinum</name>
    <dbReference type="NCBI Taxonomy" id="1434730"/>
    <lineage>
        <taxon>Bacteria</taxon>
        <taxon>Bacillati</taxon>
        <taxon>Actinomycetota</taxon>
        <taxon>Actinomycetes</taxon>
        <taxon>Micromonosporales</taxon>
        <taxon>Micromonosporaceae</taxon>
        <taxon>Dactylosporangium</taxon>
    </lineage>
</organism>
<dbReference type="EMBL" id="JBHSIU010000041">
    <property type="protein sequence ID" value="MFC5001961.1"/>
    <property type="molecule type" value="Genomic_DNA"/>
</dbReference>
<dbReference type="InterPro" id="IPR027417">
    <property type="entry name" value="P-loop_NTPase"/>
</dbReference>
<protein>
    <recommendedName>
        <fullName evidence="3">UvrD-like helicase C-terminal domain-containing protein</fullName>
    </recommendedName>
</protein>
<dbReference type="SUPFAM" id="SSF52540">
    <property type="entry name" value="P-loop containing nucleoside triphosphate hydrolases"/>
    <property type="match status" value="1"/>
</dbReference>
<dbReference type="Proteomes" id="UP001595912">
    <property type="component" value="Unassembled WGS sequence"/>
</dbReference>
<reference evidence="2" key="1">
    <citation type="journal article" date="2019" name="Int. J. Syst. Evol. Microbiol.">
        <title>The Global Catalogue of Microorganisms (GCM) 10K type strain sequencing project: providing services to taxonomists for standard genome sequencing and annotation.</title>
        <authorList>
            <consortium name="The Broad Institute Genomics Platform"/>
            <consortium name="The Broad Institute Genome Sequencing Center for Infectious Disease"/>
            <person name="Wu L."/>
            <person name="Ma J."/>
        </authorList>
    </citation>
    <scope>NUCLEOTIDE SEQUENCE [LARGE SCALE GENOMIC DNA]</scope>
    <source>
        <strain evidence="2">CGMCC 4.7152</strain>
    </source>
</reference>
<evidence type="ECO:0008006" key="3">
    <source>
        <dbReference type="Google" id="ProtNLM"/>
    </source>
</evidence>
<comment type="caution">
    <text evidence="1">The sequence shown here is derived from an EMBL/GenBank/DDBJ whole genome shotgun (WGS) entry which is preliminary data.</text>
</comment>
<gene>
    <name evidence="1" type="ORF">ACFPIJ_29525</name>
</gene>
<dbReference type="RefSeq" id="WP_380119597.1">
    <property type="nucleotide sequence ID" value="NZ_JBHSIU010000041.1"/>
</dbReference>
<evidence type="ECO:0000313" key="1">
    <source>
        <dbReference type="EMBL" id="MFC5001961.1"/>
    </source>
</evidence>
<evidence type="ECO:0000313" key="2">
    <source>
        <dbReference type="Proteomes" id="UP001595912"/>
    </source>
</evidence>
<proteinExistence type="predicted"/>
<name>A0ABV9W005_9ACTN</name>
<keyword evidence="2" id="KW-1185">Reference proteome</keyword>
<accession>A0ABV9W005</accession>